<dbReference type="EMBL" id="LC738871">
    <property type="protein sequence ID" value="BDT62001.1"/>
    <property type="molecule type" value="Genomic_DNA"/>
</dbReference>
<organism evidence="2">
    <name type="scientific">Penaeus monodon majanivirus B</name>
    <dbReference type="NCBI Taxonomy" id="2984272"/>
    <lineage>
        <taxon>Viruses</taxon>
        <taxon>Viruses incertae sedis</taxon>
        <taxon>Naldaviricetes</taxon>
        <taxon>Nimaviridae</taxon>
    </lineage>
</organism>
<accession>A0A9C7F002</accession>
<reference evidence="2" key="1">
    <citation type="submission" date="2022-10" db="EMBL/GenBank/DDBJ databases">
        <title>Genome sequences of endogenous nimaviruses in decapod crustaceans.</title>
        <authorList>
            <person name="Kawato S."/>
            <person name="Nozaki R."/>
            <person name="Kondo H."/>
            <person name="Hirono I."/>
        </authorList>
    </citation>
    <scope>NUCLEOTIDE SEQUENCE</scope>
    <source>
        <strain evidence="2">Mikawa2016</strain>
    </source>
</reference>
<protein>
    <submittedName>
        <fullName evidence="2">Uncharacterized protein</fullName>
    </submittedName>
</protein>
<feature type="compositionally biased region" description="Basic and acidic residues" evidence="1">
    <location>
        <begin position="84"/>
        <end position="93"/>
    </location>
</feature>
<proteinExistence type="predicted"/>
<sequence length="191" mass="20487">MVASHNIGIAVRSFVKIPGSGSCSAAGTVYKDFSRVCEAAAIVAAQQRPPQVMMQAQHRRFSSSMDAAFIRKIAANMRTSALPARDRSPEGGQRKRLRSHPSEGNGEADAPPQAKAPKTIRIVVGGTGAVSPAPDRVAARLVAARQVARLVAARRVARLVAARRRRLMNHRNRLLQENQALLQREGAGLSA</sequence>
<name>A0A9C7F002_9VIRU</name>
<evidence type="ECO:0000256" key="1">
    <source>
        <dbReference type="SAM" id="MobiDB-lite"/>
    </source>
</evidence>
<feature type="region of interest" description="Disordered" evidence="1">
    <location>
        <begin position="79"/>
        <end position="117"/>
    </location>
</feature>
<evidence type="ECO:0000313" key="2">
    <source>
        <dbReference type="EMBL" id="BDT62001.1"/>
    </source>
</evidence>